<dbReference type="Pfam" id="PF00009">
    <property type="entry name" value="GTP_EFTU"/>
    <property type="match status" value="1"/>
</dbReference>
<dbReference type="PROSITE" id="PS51722">
    <property type="entry name" value="G_TR_2"/>
    <property type="match status" value="1"/>
</dbReference>
<dbReference type="InterPro" id="IPR050055">
    <property type="entry name" value="EF-Tu_GTPase"/>
</dbReference>
<evidence type="ECO:0000256" key="2">
    <source>
        <dbReference type="ARBA" id="ARBA00022741"/>
    </source>
</evidence>
<comment type="similarity">
    <text evidence="1">Belongs to the TRAFAC class translation factor GTPase superfamily. Classic translation factor GTPase family. EF-Tu/EF-1A subfamily.</text>
</comment>
<accession>A0ABQ0FPW7</accession>
<dbReference type="InterPro" id="IPR009000">
    <property type="entry name" value="Transl_B-barrel_sf"/>
</dbReference>
<feature type="domain" description="Tr-type G" evidence="4">
    <location>
        <begin position="106"/>
        <end position="329"/>
    </location>
</feature>
<dbReference type="EMBL" id="BAAFST010000017">
    <property type="protein sequence ID" value="GAB1301106.1"/>
    <property type="molecule type" value="Genomic_DNA"/>
</dbReference>
<sequence length="532" mass="58725">METSNINLKLVNPSQYRFEHLVTQMKWRLQEGRGEAVYQIGVEDNGLLVGLAEEEMRASLKTLHRMAEKVGADITVLREREVDYDSDMPRKITEVLVRKVPDNQQFLDLRVAVLGNVDSGKSTLLGVLTQGELDNGRGRARLNLFRHLHEIQSGRTSSISFEILGFNSKGEVHGLSGTPWGQTLEDGLEEVVNYSDSRTAEEICESSSKMITFIDLAGHHKYLHTTIFGLTSYCPDCALLLVSANTGIVDLCAKTTVERTVRQLERVLKQPGCHKVPMLVTSEDDAVTAAQQFAQSPNVTPIFTLSSVSGESLDLLKVFLNILPPLTNSKEQEELMQQLTEFQVDEIYTVPEVGTVVGGTLSSGICREGDQLVVGPTDDGCFLELRVCSIQRNRSACRVLRAGQAATLALGDFDRALLRKGMVMVSPEMNPTICSVFEAEIVLLFHATTFRRGFQVTVHVGNVRQTAVVEKIHAKDKLRTGEKAVVRFRFLKHPEYLKVGAKLLFREGVTKGIGHVTDVQAITAGEAQASMG</sequence>
<organism evidence="5 6">
    <name type="scientific">Apodemus speciosus</name>
    <name type="common">Large Japanese field mouse</name>
    <dbReference type="NCBI Taxonomy" id="105296"/>
    <lineage>
        <taxon>Eukaryota</taxon>
        <taxon>Metazoa</taxon>
        <taxon>Chordata</taxon>
        <taxon>Craniata</taxon>
        <taxon>Vertebrata</taxon>
        <taxon>Euteleostomi</taxon>
        <taxon>Mammalia</taxon>
        <taxon>Eutheria</taxon>
        <taxon>Euarchontoglires</taxon>
        <taxon>Glires</taxon>
        <taxon>Rodentia</taxon>
        <taxon>Myomorpha</taxon>
        <taxon>Muroidea</taxon>
        <taxon>Muridae</taxon>
        <taxon>Murinae</taxon>
        <taxon>Apodemus</taxon>
    </lineage>
</organism>
<dbReference type="Gene3D" id="2.40.30.10">
    <property type="entry name" value="Translation factors"/>
    <property type="match status" value="2"/>
</dbReference>
<keyword evidence="2" id="KW-0547">Nucleotide-binding</keyword>
<evidence type="ECO:0000313" key="6">
    <source>
        <dbReference type="Proteomes" id="UP001623349"/>
    </source>
</evidence>
<dbReference type="CDD" id="cd04165">
    <property type="entry name" value="GTPBP1_like"/>
    <property type="match status" value="1"/>
</dbReference>
<gene>
    <name evidence="5" type="ORF">APTSU1_001634400</name>
</gene>
<dbReference type="PANTHER" id="PTHR43721">
    <property type="entry name" value="ELONGATION FACTOR TU-RELATED"/>
    <property type="match status" value="1"/>
</dbReference>
<dbReference type="SUPFAM" id="SSF50447">
    <property type="entry name" value="Translation proteins"/>
    <property type="match status" value="1"/>
</dbReference>
<dbReference type="InterPro" id="IPR035531">
    <property type="entry name" value="GTPBP1-like"/>
</dbReference>
<dbReference type="CDD" id="cd03708">
    <property type="entry name" value="GTPBP_III"/>
    <property type="match status" value="1"/>
</dbReference>
<name>A0ABQ0FPW7_APOSI</name>
<dbReference type="CDD" id="cd03694">
    <property type="entry name" value="GTPBP_II"/>
    <property type="match status" value="1"/>
</dbReference>
<evidence type="ECO:0000256" key="3">
    <source>
        <dbReference type="ARBA" id="ARBA00023134"/>
    </source>
</evidence>
<dbReference type="SUPFAM" id="SSF50465">
    <property type="entry name" value="EF-Tu/eEF-1alpha/eIF2-gamma C-terminal domain"/>
    <property type="match status" value="1"/>
</dbReference>
<dbReference type="Gene3D" id="3.40.50.300">
    <property type="entry name" value="P-loop containing nucleotide triphosphate hydrolases"/>
    <property type="match status" value="1"/>
</dbReference>
<evidence type="ECO:0000313" key="5">
    <source>
        <dbReference type="EMBL" id="GAB1301106.1"/>
    </source>
</evidence>
<dbReference type="InterPro" id="IPR000795">
    <property type="entry name" value="T_Tr_GTP-bd_dom"/>
</dbReference>
<protein>
    <submittedName>
        <fullName evidence="5">GTP-binding protein 2</fullName>
    </submittedName>
</protein>
<dbReference type="SUPFAM" id="SSF52540">
    <property type="entry name" value="P-loop containing nucleoside triphosphate hydrolases"/>
    <property type="match status" value="1"/>
</dbReference>
<proteinExistence type="inferred from homology"/>
<dbReference type="PANTHER" id="PTHR43721:SF3">
    <property type="entry name" value="GTP-BINDING PROTEIN 2"/>
    <property type="match status" value="1"/>
</dbReference>
<dbReference type="InterPro" id="IPR027417">
    <property type="entry name" value="P-loop_NTPase"/>
</dbReference>
<evidence type="ECO:0000256" key="1">
    <source>
        <dbReference type="ARBA" id="ARBA00007249"/>
    </source>
</evidence>
<reference evidence="5 6" key="1">
    <citation type="submission" date="2024-08" db="EMBL/GenBank/DDBJ databases">
        <title>The draft genome of Apodemus speciosus.</title>
        <authorList>
            <person name="Nabeshima K."/>
            <person name="Suzuki S."/>
            <person name="Onuma M."/>
        </authorList>
    </citation>
    <scope>NUCLEOTIDE SEQUENCE [LARGE SCALE GENOMIC DNA]</scope>
    <source>
        <strain evidence="5">IB14-021</strain>
    </source>
</reference>
<evidence type="ECO:0000259" key="4">
    <source>
        <dbReference type="PROSITE" id="PS51722"/>
    </source>
</evidence>
<keyword evidence="6" id="KW-1185">Reference proteome</keyword>
<keyword evidence="3" id="KW-0342">GTP-binding</keyword>
<comment type="caution">
    <text evidence="5">The sequence shown here is derived from an EMBL/GenBank/DDBJ whole genome shotgun (WGS) entry which is preliminary data.</text>
</comment>
<dbReference type="InterPro" id="IPR009001">
    <property type="entry name" value="Transl_elong_EF1A/Init_IF2_C"/>
</dbReference>
<dbReference type="Proteomes" id="UP001623349">
    <property type="component" value="Unassembled WGS sequence"/>
</dbReference>